<dbReference type="EMBL" id="JAFFZN010000004">
    <property type="protein sequence ID" value="MBO8185287.1"/>
    <property type="molecule type" value="Genomic_DNA"/>
</dbReference>
<feature type="region of interest" description="Disordered" evidence="1">
    <location>
        <begin position="1"/>
        <end position="39"/>
    </location>
</feature>
<gene>
    <name evidence="2" type="ORF">JW592_07365</name>
</gene>
<reference evidence="2 3" key="1">
    <citation type="submission" date="2021-02" db="EMBL/GenBank/DDBJ databases">
        <title>Streptomyces spirodelae sp. nov., isolated from duckweed.</title>
        <authorList>
            <person name="Saimee Y."/>
            <person name="Duangmal K."/>
        </authorList>
    </citation>
    <scope>NUCLEOTIDE SEQUENCE [LARGE SCALE GENOMIC DNA]</scope>
    <source>
        <strain evidence="2 3">DW4-2</strain>
    </source>
</reference>
<evidence type="ECO:0000313" key="2">
    <source>
        <dbReference type="EMBL" id="MBO8185287.1"/>
    </source>
</evidence>
<proteinExistence type="predicted"/>
<dbReference type="Gene3D" id="3.90.280.10">
    <property type="entry name" value="PEBP-like"/>
    <property type="match status" value="1"/>
</dbReference>
<evidence type="ECO:0000256" key="1">
    <source>
        <dbReference type="SAM" id="MobiDB-lite"/>
    </source>
</evidence>
<protein>
    <submittedName>
        <fullName evidence="2">Uncharacterized protein</fullName>
    </submittedName>
</protein>
<dbReference type="Proteomes" id="UP001518976">
    <property type="component" value="Unassembled WGS sequence"/>
</dbReference>
<keyword evidence="3" id="KW-1185">Reference proteome</keyword>
<feature type="compositionally biased region" description="Basic and acidic residues" evidence="1">
    <location>
        <begin position="1"/>
        <end position="12"/>
    </location>
</feature>
<organism evidence="2 3">
    <name type="scientific">Streptomyces spirodelae</name>
    <dbReference type="NCBI Taxonomy" id="2812904"/>
    <lineage>
        <taxon>Bacteria</taxon>
        <taxon>Bacillati</taxon>
        <taxon>Actinomycetota</taxon>
        <taxon>Actinomycetes</taxon>
        <taxon>Kitasatosporales</taxon>
        <taxon>Streptomycetaceae</taxon>
        <taxon>Streptomyces</taxon>
    </lineage>
</organism>
<comment type="caution">
    <text evidence="2">The sequence shown here is derived from an EMBL/GenBank/DDBJ whole genome shotgun (WGS) entry which is preliminary data.</text>
</comment>
<sequence length="88" mass="9336">MTGIDPDVRSVEPGETPRGGTPLTNGFGSSGWGARSRPRGMRRTGCFFRLYALPDPVRVPDNASAEDVHRAAHGAALASGNIVGLYQR</sequence>
<name>A0ABS3WQZ9_9ACTN</name>
<dbReference type="RefSeq" id="WP_209264089.1">
    <property type="nucleotide sequence ID" value="NZ_JAFFZN010000004.1"/>
</dbReference>
<dbReference type="SUPFAM" id="SSF49777">
    <property type="entry name" value="PEBP-like"/>
    <property type="match status" value="1"/>
</dbReference>
<dbReference type="InterPro" id="IPR036610">
    <property type="entry name" value="PEBP-like_sf"/>
</dbReference>
<accession>A0ABS3WQZ9</accession>
<evidence type="ECO:0000313" key="3">
    <source>
        <dbReference type="Proteomes" id="UP001518976"/>
    </source>
</evidence>